<feature type="compositionally biased region" description="Low complexity" evidence="4">
    <location>
        <begin position="450"/>
        <end position="459"/>
    </location>
</feature>
<feature type="region of interest" description="Disordered" evidence="4">
    <location>
        <begin position="516"/>
        <end position="578"/>
    </location>
</feature>
<feature type="region of interest" description="Disordered" evidence="4">
    <location>
        <begin position="149"/>
        <end position="285"/>
    </location>
</feature>
<feature type="compositionally biased region" description="Basic and acidic residues" evidence="4">
    <location>
        <begin position="181"/>
        <end position="222"/>
    </location>
</feature>
<accession>A0A0E3ZR12</accession>
<dbReference type="EMBL" id="KP202868">
    <property type="protein sequence ID" value="AKD44103.1"/>
    <property type="molecule type" value="Genomic_DNA"/>
</dbReference>
<dbReference type="Pfam" id="PF03064">
    <property type="entry name" value="U79_P34"/>
    <property type="match status" value="1"/>
</dbReference>
<comment type="subcellular location">
    <subcellularLocation>
        <location evidence="1">Host nucleus</location>
    </subcellularLocation>
</comment>
<evidence type="ECO:0000256" key="2">
    <source>
        <dbReference type="ARBA" id="ARBA00006651"/>
    </source>
</evidence>
<organismHost>
    <name type="scientific">Rattus norvegicus</name>
    <name type="common">Rat</name>
    <dbReference type="NCBI Taxonomy" id="10116"/>
</organismHost>
<keyword evidence="3" id="KW-1048">Host nucleus</keyword>
<evidence type="ECO:0000256" key="3">
    <source>
        <dbReference type="ARBA" id="ARBA00022562"/>
    </source>
</evidence>
<dbReference type="GO" id="GO:0042025">
    <property type="term" value="C:host cell nucleus"/>
    <property type="evidence" value="ECO:0007669"/>
    <property type="project" value="UniProtKB-SubCell"/>
</dbReference>
<evidence type="ECO:0000256" key="4">
    <source>
        <dbReference type="SAM" id="MobiDB-lite"/>
    </source>
</evidence>
<dbReference type="Proteomes" id="UP000097765">
    <property type="component" value="Segment"/>
</dbReference>
<reference evidence="5 6" key="1">
    <citation type="journal article" date="2012" name="J. Virol.">
        <title>Complete genome sequence of the english isolate of rat cytomegalovirus (Murid herpesvirus 8).</title>
        <authorList>
            <person name="Ettinger J."/>
            <person name="Geyer H."/>
            <person name="Nitsche A."/>
            <person name="Zimmermann A."/>
            <person name="Brune W."/>
            <person name="Sandford G.R."/>
            <person name="Hayward G.S."/>
            <person name="Voigt S."/>
        </authorList>
    </citation>
    <scope>NUCLEOTIDE SEQUENCE [LARGE SCALE GENOMIC DNA]</scope>
    <source>
        <strain evidence="5">Berlin</strain>
    </source>
</reference>
<comment type="similarity">
    <text evidence="2">Belongs to the herpesviridae U79/UL112 family.</text>
</comment>
<feature type="region of interest" description="Disordered" evidence="4">
    <location>
        <begin position="321"/>
        <end position="486"/>
    </location>
</feature>
<sequence length="616" mass="66925">MAAPDKRAVSLPLSKRRYITFNNPTRTLHQSIGKNSFDVRQWVFESARVMDCHDADGTVTNLGTGWLCATIVQTSEAGASGAAQGCMSVDIVADNGTHMDNMFVQGNVVSNKTVSSAVSLPGVESNAVLLTLVSTDAATLHLTKVEHVSATAPRSVVESESQSSGLTQIPSTGMSSLLAASDERRRDKEKEKDRDRDRDKDKDDERRRKCDMNGGIPHRDRTGGPSTSSSIPLSSVKSKDRRRIEEDCSPRGGEAKRSKHHDPRTDRDSETGRSGGNTDGNLNTDAVSFLNKFSSSTVTPGSDGALPSPLSIIEAPGFTDLIQFEEDADGRRSSAVPTETAADQQQRTGTDGGIVCSRDSVEFAHTSPRSTDSGSEGAGMTSHSPGHEHEHDEHEHEQQHENDVGERHSNADVPPNPQIEEDHNPPFDGVFKSLMRLLNECKDKSGGLGESSASTSASSDPVPGPSRMPDPVPGPSRIPDRPREEVGQSYAFRGFFERPTVDPFKPVCEIRPFIDMSRVEHHPNPRSRGSGNTGTRRRGRGQPRRNGRLVRERNAENTPRETRGRGRRAASRRGPLLTEDGLEIIEPVAAPSVTEEETERAAALLEELVELDDGFI</sequence>
<feature type="compositionally biased region" description="Basic and acidic residues" evidence="4">
    <location>
        <begin position="549"/>
        <end position="564"/>
    </location>
</feature>
<dbReference type="InterPro" id="IPR004138">
    <property type="entry name" value="U79_P34"/>
</dbReference>
<feature type="compositionally biased region" description="Pro residues" evidence="4">
    <location>
        <begin position="462"/>
        <end position="476"/>
    </location>
</feature>
<feature type="compositionally biased region" description="Basic and acidic residues" evidence="4">
    <location>
        <begin position="385"/>
        <end position="410"/>
    </location>
</feature>
<name>A0A0E3ZR12_RCMVE</name>
<gene>
    <name evidence="5" type="primary">B112-113</name>
</gene>
<protein>
    <submittedName>
        <fullName evidence="5">B112-113</fullName>
    </submittedName>
</protein>
<evidence type="ECO:0000313" key="5">
    <source>
        <dbReference type="EMBL" id="AKD44103.1"/>
    </source>
</evidence>
<evidence type="ECO:0000256" key="1">
    <source>
        <dbReference type="ARBA" id="ARBA00004147"/>
    </source>
</evidence>
<proteinExistence type="inferred from homology"/>
<reference evidence="5 6" key="2">
    <citation type="journal article" date="2015" name="J. Gen. Virol.">
        <title>The English isolate and a newly identified Berlin isolate of Rat Cytomegalovirus (RCMV) share similarities with but separate as an anciently diverged clade from Mouse CMV and the Maastricht isolate of RCMV.</title>
        <authorList>
            <person name="Geyer H."/>
            <person name="Ettinger J."/>
            <person name="Moller L."/>
            <person name="Schmolz E."/>
            <person name="Nitsche A."/>
            <person name="Brune W."/>
            <person name="Heaggans S."/>
            <person name="Sandford G.R."/>
            <person name="Hayward G.S."/>
            <person name="Voigt S."/>
        </authorList>
    </citation>
    <scope>NUCLEOTIDE SEQUENCE [LARGE SCALE GENOMIC DNA]</scope>
    <source>
        <strain evidence="5">Berlin</strain>
    </source>
</reference>
<organism evidence="5 6">
    <name type="scientific">Rat cytomegalovirus (isolate England)</name>
    <name type="common">RCMV-E</name>
    <name type="synonym">Murid herpesvirus 8</name>
    <dbReference type="NCBI Taxonomy" id="1261657"/>
    <lineage>
        <taxon>Viruses</taxon>
        <taxon>Duplodnaviria</taxon>
        <taxon>Heunggongvirae</taxon>
        <taxon>Peploviricota</taxon>
        <taxon>Herviviricetes</taxon>
        <taxon>Herpesvirales</taxon>
        <taxon>Orthoherpesviridae</taxon>
        <taxon>Betaherpesvirinae</taxon>
        <taxon>Muromegalovirus</taxon>
        <taxon>Muromegalovirus muridbeta8</taxon>
    </lineage>
</organism>
<feature type="compositionally biased region" description="Low complexity" evidence="4">
    <location>
        <begin position="226"/>
        <end position="236"/>
    </location>
</feature>
<evidence type="ECO:0000313" key="6">
    <source>
        <dbReference type="Proteomes" id="UP000097765"/>
    </source>
</evidence>
<feature type="compositionally biased region" description="Polar residues" evidence="4">
    <location>
        <begin position="335"/>
        <end position="349"/>
    </location>
</feature>
<feature type="compositionally biased region" description="Basic residues" evidence="4">
    <location>
        <begin position="535"/>
        <end position="548"/>
    </location>
</feature>
<feature type="compositionally biased region" description="Basic and acidic residues" evidence="4">
    <location>
        <begin position="242"/>
        <end position="256"/>
    </location>
</feature>
<feature type="compositionally biased region" description="Polar residues" evidence="4">
    <location>
        <begin position="158"/>
        <end position="175"/>
    </location>
</feature>